<proteinExistence type="inferred from homology"/>
<reference evidence="6" key="1">
    <citation type="submission" date="2020-01" db="EMBL/GenBank/DDBJ databases">
        <title>Genome Sequencing of Three Apophysomyces-Like Fungal Strains Confirms a Novel Fungal Genus in the Mucoromycota with divergent Burkholderia-like Endosymbiotic Bacteria.</title>
        <authorList>
            <person name="Stajich J.E."/>
            <person name="Macias A.M."/>
            <person name="Carter-House D."/>
            <person name="Lovett B."/>
            <person name="Kasson L.R."/>
            <person name="Berry K."/>
            <person name="Grigoriev I."/>
            <person name="Chang Y."/>
            <person name="Spatafora J."/>
            <person name="Kasson M.T."/>
        </authorList>
    </citation>
    <scope>NUCLEOTIDE SEQUENCE</scope>
    <source>
        <strain evidence="6">NRRL A-21654</strain>
    </source>
</reference>
<evidence type="ECO:0000256" key="4">
    <source>
        <dbReference type="SAM" id="Phobius"/>
    </source>
</evidence>
<evidence type="ECO:0000313" key="7">
    <source>
        <dbReference type="Proteomes" id="UP000605846"/>
    </source>
</evidence>
<gene>
    <name evidence="6" type="ORF">EC973_001518</name>
</gene>
<keyword evidence="5" id="KW-0732">Signal</keyword>
<dbReference type="CDD" id="cd03784">
    <property type="entry name" value="GT1_Gtf-like"/>
    <property type="match status" value="1"/>
</dbReference>
<comment type="caution">
    <text evidence="6">The sequence shown here is derived from an EMBL/GenBank/DDBJ whole genome shotgun (WGS) entry which is preliminary data.</text>
</comment>
<dbReference type="Gene3D" id="3.40.50.2000">
    <property type="entry name" value="Glycogen Phosphorylase B"/>
    <property type="match status" value="2"/>
</dbReference>
<dbReference type="PANTHER" id="PTHR48043:SF145">
    <property type="entry name" value="FI06409P-RELATED"/>
    <property type="match status" value="1"/>
</dbReference>
<evidence type="ECO:0000256" key="3">
    <source>
        <dbReference type="RuleBase" id="RU003718"/>
    </source>
</evidence>
<keyword evidence="4" id="KW-0472">Membrane</keyword>
<evidence type="ECO:0000313" key="6">
    <source>
        <dbReference type="EMBL" id="KAF7723895.1"/>
    </source>
</evidence>
<dbReference type="PROSITE" id="PS00375">
    <property type="entry name" value="UDPGT"/>
    <property type="match status" value="1"/>
</dbReference>
<evidence type="ECO:0000256" key="1">
    <source>
        <dbReference type="ARBA" id="ARBA00022676"/>
    </source>
</evidence>
<feature type="chain" id="PRO_5034009088" description="UDP-glycosyltransferases domain-containing protein" evidence="5">
    <location>
        <begin position="25"/>
        <end position="569"/>
    </location>
</feature>
<evidence type="ECO:0000256" key="5">
    <source>
        <dbReference type="SAM" id="SignalP"/>
    </source>
</evidence>
<dbReference type="Pfam" id="PF00201">
    <property type="entry name" value="UDPGT"/>
    <property type="match status" value="1"/>
</dbReference>
<dbReference type="Proteomes" id="UP000605846">
    <property type="component" value="Unassembled WGS sequence"/>
</dbReference>
<evidence type="ECO:0000256" key="2">
    <source>
        <dbReference type="ARBA" id="ARBA00022679"/>
    </source>
</evidence>
<keyword evidence="4" id="KW-0812">Transmembrane</keyword>
<dbReference type="EMBL" id="JABAYA010000136">
    <property type="protein sequence ID" value="KAF7723895.1"/>
    <property type="molecule type" value="Genomic_DNA"/>
</dbReference>
<protein>
    <recommendedName>
        <fullName evidence="8">UDP-glycosyltransferases domain-containing protein</fullName>
    </recommendedName>
</protein>
<keyword evidence="4" id="KW-1133">Transmembrane helix</keyword>
<feature type="signal peptide" evidence="5">
    <location>
        <begin position="1"/>
        <end position="24"/>
    </location>
</feature>
<dbReference type="InterPro" id="IPR050271">
    <property type="entry name" value="UDP-glycosyltransferase"/>
</dbReference>
<dbReference type="SUPFAM" id="SSF53756">
    <property type="entry name" value="UDP-Glycosyltransferase/glycogen phosphorylase"/>
    <property type="match status" value="1"/>
</dbReference>
<dbReference type="OrthoDB" id="5835829at2759"/>
<evidence type="ECO:0008006" key="8">
    <source>
        <dbReference type="Google" id="ProtNLM"/>
    </source>
</evidence>
<name>A0A8H7EN45_9FUNG</name>
<keyword evidence="2 3" id="KW-0808">Transferase</keyword>
<sequence length="569" mass="64608">MKWTIRFISLLISLALCLLSRAWAEQLQEDFRSPKTIVFSATMGGASHVKWVLSILNELAERGHHTIFLTKNDHKKFAKDYPKVNVELMDPQAIQTEEDTRFPMHEDILLLFKVLMKKTARVYGKDYLAYRESFEKLHPDVVICDYGHVACMDAADTANLPFIATFILAFTEGAIILFFLDFCTDAFLGNLDSSAPYINADMLVQQEDTTLHQSFGTRFYNKFIVKFAFRKQNMAEIRRVRHLKAELGVKDSDADIPRRTRDSLKIMNSFYGIEPARPMGPLVELVGPILTRTYDSLTEQLQQFLDTHPRVAYIAFGQHAVPTYADSTLLLTALFENIEQGTLDGFLWAGPSDGFPSSVTTLSGKTYLIADLFTSNQTVTSKNALAVQWAPQQAVLHHPSVIVFVSHGGLGSLFEALFARKRLVIFPFFGDQLRNARKLDRDGVAVRLTRQASQAEATQAIRKVVLDEDGSIQANVERYKAMVQIHSKHGSLRGADLVEEVLFTNINGKLPHRYEVARQMSFIKAHNLDLYFVLGLLIFMPALLIWRISQRMLAKIKRRRLEKKLSKIE</sequence>
<dbReference type="PANTHER" id="PTHR48043">
    <property type="entry name" value="EG:EG0003.4 PROTEIN-RELATED"/>
    <property type="match status" value="1"/>
</dbReference>
<feature type="transmembrane region" description="Helical" evidence="4">
    <location>
        <begin position="530"/>
        <end position="549"/>
    </location>
</feature>
<dbReference type="InterPro" id="IPR002213">
    <property type="entry name" value="UDP_glucos_trans"/>
</dbReference>
<comment type="similarity">
    <text evidence="3">Belongs to the UDP-glycosyltransferase family.</text>
</comment>
<keyword evidence="7" id="KW-1185">Reference proteome</keyword>
<keyword evidence="1 3" id="KW-0328">Glycosyltransferase</keyword>
<dbReference type="InterPro" id="IPR035595">
    <property type="entry name" value="UDP_glycos_trans_CS"/>
</dbReference>
<dbReference type="AlphaFoldDB" id="A0A8H7EN45"/>
<organism evidence="6 7">
    <name type="scientific">Apophysomyces ossiformis</name>
    <dbReference type="NCBI Taxonomy" id="679940"/>
    <lineage>
        <taxon>Eukaryota</taxon>
        <taxon>Fungi</taxon>
        <taxon>Fungi incertae sedis</taxon>
        <taxon>Mucoromycota</taxon>
        <taxon>Mucoromycotina</taxon>
        <taxon>Mucoromycetes</taxon>
        <taxon>Mucorales</taxon>
        <taxon>Mucorineae</taxon>
        <taxon>Mucoraceae</taxon>
        <taxon>Apophysomyces</taxon>
    </lineage>
</organism>
<dbReference type="GO" id="GO:0008194">
    <property type="term" value="F:UDP-glycosyltransferase activity"/>
    <property type="evidence" value="ECO:0007669"/>
    <property type="project" value="InterPro"/>
</dbReference>
<accession>A0A8H7EN45</accession>